<reference evidence="2" key="1">
    <citation type="submission" date="2022-04" db="EMBL/GenBank/DDBJ databases">
        <title>Carnegiea gigantea Genome sequencing and assembly v2.</title>
        <authorList>
            <person name="Copetti D."/>
            <person name="Sanderson M.J."/>
            <person name="Burquez A."/>
            <person name="Wojciechowski M.F."/>
        </authorList>
    </citation>
    <scope>NUCLEOTIDE SEQUENCE</scope>
    <source>
        <strain evidence="2">SGP5-SGP5p</strain>
        <tissue evidence="2">Aerial part</tissue>
    </source>
</reference>
<dbReference type="PANTHER" id="PTHR19229">
    <property type="entry name" value="ATP-BINDING CASSETTE TRANSPORTER SUBFAMILY A ABCA"/>
    <property type="match status" value="1"/>
</dbReference>
<comment type="caution">
    <text evidence="2">The sequence shown here is derived from an EMBL/GenBank/DDBJ whole genome shotgun (WGS) entry which is preliminary data.</text>
</comment>
<dbReference type="Proteomes" id="UP001153076">
    <property type="component" value="Unassembled WGS sequence"/>
</dbReference>
<feature type="transmembrane region" description="Helical" evidence="1">
    <location>
        <begin position="61"/>
        <end position="79"/>
    </location>
</feature>
<evidence type="ECO:0000256" key="1">
    <source>
        <dbReference type="SAM" id="Phobius"/>
    </source>
</evidence>
<dbReference type="EMBL" id="JAKOGI010000096">
    <property type="protein sequence ID" value="KAJ8444514.1"/>
    <property type="molecule type" value="Genomic_DNA"/>
</dbReference>
<feature type="transmembrane region" description="Helical" evidence="1">
    <location>
        <begin position="186"/>
        <end position="204"/>
    </location>
</feature>
<keyword evidence="3" id="KW-1185">Reference proteome</keyword>
<dbReference type="InterPro" id="IPR026082">
    <property type="entry name" value="ABCA"/>
</dbReference>
<keyword evidence="1" id="KW-1133">Transmembrane helix</keyword>
<dbReference type="OrthoDB" id="8061355at2759"/>
<dbReference type="GO" id="GO:0016020">
    <property type="term" value="C:membrane"/>
    <property type="evidence" value="ECO:0007669"/>
    <property type="project" value="InterPro"/>
</dbReference>
<dbReference type="Gene3D" id="3.40.50.300">
    <property type="entry name" value="P-loop containing nucleotide triphosphate hydrolases"/>
    <property type="match status" value="1"/>
</dbReference>
<gene>
    <name evidence="2" type="ORF">Cgig2_028329</name>
</gene>
<sequence length="315" mass="35882">MCFIHCNRYTWNFISMLQVSNAYLKLRLGPSAKVLLEFVKEMPKPGTRLRLDVSSLLSAQFFTYVIIALFPTILTALVYEKQQRLRIMMKMHGLGDAPYWMISYAYFLAMSLIYMISFVIFGSAIAVWNLIVFSGGWIIMMELYPGFSLFRSLYELGQYSFLGDYMGSHGTTWSNLSDSMNGMREVLMIMVLEWLLVLPVAFYIDQVASSGSAVKKNPPFFLRSLRKRKKSLSGSQQHGLQRQESKVFVEMEKADVAQEAVYMDEPSTGLDPASRNDLWNVVKEAKQQRAIILTSNGSSFSHPPLVLLLHLLVLS</sequence>
<proteinExistence type="predicted"/>
<dbReference type="GO" id="GO:0140359">
    <property type="term" value="F:ABC-type transporter activity"/>
    <property type="evidence" value="ECO:0007669"/>
    <property type="project" value="InterPro"/>
</dbReference>
<evidence type="ECO:0000313" key="3">
    <source>
        <dbReference type="Proteomes" id="UP001153076"/>
    </source>
</evidence>
<feature type="transmembrane region" description="Helical" evidence="1">
    <location>
        <begin position="126"/>
        <end position="144"/>
    </location>
</feature>
<dbReference type="AlphaFoldDB" id="A0A9Q1KJ80"/>
<protein>
    <submittedName>
        <fullName evidence="2">Uncharacterized protein</fullName>
    </submittedName>
</protein>
<feature type="transmembrane region" description="Helical" evidence="1">
    <location>
        <begin position="99"/>
        <end position="120"/>
    </location>
</feature>
<dbReference type="GO" id="GO:0005319">
    <property type="term" value="F:lipid transporter activity"/>
    <property type="evidence" value="ECO:0007669"/>
    <property type="project" value="TreeGrafter"/>
</dbReference>
<organism evidence="2 3">
    <name type="scientific">Carnegiea gigantea</name>
    <dbReference type="NCBI Taxonomy" id="171969"/>
    <lineage>
        <taxon>Eukaryota</taxon>
        <taxon>Viridiplantae</taxon>
        <taxon>Streptophyta</taxon>
        <taxon>Embryophyta</taxon>
        <taxon>Tracheophyta</taxon>
        <taxon>Spermatophyta</taxon>
        <taxon>Magnoliopsida</taxon>
        <taxon>eudicotyledons</taxon>
        <taxon>Gunneridae</taxon>
        <taxon>Pentapetalae</taxon>
        <taxon>Caryophyllales</taxon>
        <taxon>Cactineae</taxon>
        <taxon>Cactaceae</taxon>
        <taxon>Cactoideae</taxon>
        <taxon>Echinocereeae</taxon>
        <taxon>Carnegiea</taxon>
    </lineage>
</organism>
<dbReference type="PANTHER" id="PTHR19229:SF154">
    <property type="entry name" value="ABC TRANSPORTER A FAMILY MEMBER 3-RELATED"/>
    <property type="match status" value="1"/>
</dbReference>
<name>A0A9Q1KJ80_9CARY</name>
<accession>A0A9Q1KJ80</accession>
<dbReference type="InterPro" id="IPR027417">
    <property type="entry name" value="P-loop_NTPase"/>
</dbReference>
<keyword evidence="1" id="KW-0472">Membrane</keyword>
<evidence type="ECO:0000313" key="2">
    <source>
        <dbReference type="EMBL" id="KAJ8444514.1"/>
    </source>
</evidence>
<keyword evidence="1" id="KW-0812">Transmembrane</keyword>